<dbReference type="InParanoid" id="A0A0A0HTH5"/>
<dbReference type="AlphaFoldDB" id="A0A0A0HTH5"/>
<dbReference type="KEGG" id="pbn:PADG_11345"/>
<gene>
    <name evidence="1" type="ORF">PADG_11345</name>
</gene>
<keyword evidence="2" id="KW-1185">Reference proteome</keyword>
<evidence type="ECO:0000313" key="1">
    <source>
        <dbReference type="EMBL" id="KGM92519.1"/>
    </source>
</evidence>
<sequence>MSFQTHPKAFMEWFDRIIRASEYSMANMILMKRQYQDLFDVNEKEKQKEEDLDEESFLREELHRKKLWSSLNSPTLHQILQLNPKSNSLQGPERSATQPCQGAPQWYSNFATIGHTQRKCPNPSVI</sequence>
<accession>A0A0A0HTH5</accession>
<dbReference type="Proteomes" id="UP000001628">
    <property type="component" value="Unassembled WGS sequence"/>
</dbReference>
<name>A0A0A0HTH5_PARBD</name>
<protein>
    <submittedName>
        <fullName evidence="1">Uncharacterized protein</fullName>
    </submittedName>
</protein>
<dbReference type="EMBL" id="KN275958">
    <property type="protein sequence ID" value="KGM92519.1"/>
    <property type="molecule type" value="Genomic_DNA"/>
</dbReference>
<evidence type="ECO:0000313" key="2">
    <source>
        <dbReference type="Proteomes" id="UP000001628"/>
    </source>
</evidence>
<reference evidence="1 2" key="1">
    <citation type="journal article" date="2011" name="PLoS Genet.">
        <title>Comparative genomic analysis of human fungal pathogens causing paracoccidioidomycosis.</title>
        <authorList>
            <person name="Desjardins C.A."/>
            <person name="Champion M.D."/>
            <person name="Holder J.W."/>
            <person name="Muszewska A."/>
            <person name="Goldberg J."/>
            <person name="Bailao A.M."/>
            <person name="Brigido M.M."/>
            <person name="Ferreira M.E."/>
            <person name="Garcia A.M."/>
            <person name="Grynberg M."/>
            <person name="Gujja S."/>
            <person name="Heiman D.I."/>
            <person name="Henn M.R."/>
            <person name="Kodira C.D."/>
            <person name="Leon-Narvaez H."/>
            <person name="Longo L.V."/>
            <person name="Ma L.J."/>
            <person name="Malavazi I."/>
            <person name="Matsuo A.L."/>
            <person name="Morais F.V."/>
            <person name="Pereira M."/>
            <person name="Rodriguez-Brito S."/>
            <person name="Sakthikumar S."/>
            <person name="Salem-Izacc S.M."/>
            <person name="Sykes S.M."/>
            <person name="Teixeira M.M."/>
            <person name="Vallejo M.C."/>
            <person name="Walter M.E."/>
            <person name="Yandava C."/>
            <person name="Young S."/>
            <person name="Zeng Q."/>
            <person name="Zucker J."/>
            <person name="Felipe M.S."/>
            <person name="Goldman G.H."/>
            <person name="Haas B.J."/>
            <person name="McEwen J.G."/>
            <person name="Nino-Vega G."/>
            <person name="Puccia R."/>
            <person name="San-Blas G."/>
            <person name="Soares C.M."/>
            <person name="Birren B.W."/>
            <person name="Cuomo C.A."/>
        </authorList>
    </citation>
    <scope>NUCLEOTIDE SEQUENCE [LARGE SCALE GENOMIC DNA]</scope>
    <source>
        <strain evidence="1 2">Pb18</strain>
    </source>
</reference>
<dbReference type="VEuPathDB" id="FungiDB:PADG_11345"/>
<dbReference type="RefSeq" id="XP_010757899.1">
    <property type="nucleotide sequence ID" value="XM_010759597.1"/>
</dbReference>
<proteinExistence type="predicted"/>
<dbReference type="GeneID" id="22587242"/>
<dbReference type="HOGENOM" id="CLU_1982245_0_0_1"/>
<organism evidence="1 2">
    <name type="scientific">Paracoccidioides brasiliensis (strain Pb18)</name>
    <dbReference type="NCBI Taxonomy" id="502780"/>
    <lineage>
        <taxon>Eukaryota</taxon>
        <taxon>Fungi</taxon>
        <taxon>Dikarya</taxon>
        <taxon>Ascomycota</taxon>
        <taxon>Pezizomycotina</taxon>
        <taxon>Eurotiomycetes</taxon>
        <taxon>Eurotiomycetidae</taxon>
        <taxon>Onygenales</taxon>
        <taxon>Ajellomycetaceae</taxon>
        <taxon>Paracoccidioides</taxon>
    </lineage>
</organism>